<feature type="domain" description="Sigma-54 factor interaction" evidence="5">
    <location>
        <begin position="129"/>
        <end position="357"/>
    </location>
</feature>
<keyword evidence="2" id="KW-0067">ATP-binding</keyword>
<dbReference type="InterPro" id="IPR027417">
    <property type="entry name" value="P-loop_NTPase"/>
</dbReference>
<dbReference type="FunFam" id="3.40.50.300:FF:000006">
    <property type="entry name" value="DNA-binding transcriptional regulator NtrC"/>
    <property type="match status" value="1"/>
</dbReference>
<dbReference type="InterPro" id="IPR025944">
    <property type="entry name" value="Sigma_54_int_dom_CS"/>
</dbReference>
<evidence type="ECO:0000313" key="6">
    <source>
        <dbReference type="EMBL" id="APZ41721.1"/>
    </source>
</evidence>
<dbReference type="Pfam" id="PF08448">
    <property type="entry name" value="PAS_4"/>
    <property type="match status" value="1"/>
</dbReference>
<keyword evidence="7" id="KW-1185">Reference proteome</keyword>
<keyword evidence="3" id="KW-0805">Transcription regulation</keyword>
<dbReference type="CDD" id="cd00009">
    <property type="entry name" value="AAA"/>
    <property type="match status" value="1"/>
</dbReference>
<reference evidence="6 7" key="1">
    <citation type="submission" date="2017-01" db="EMBL/GenBank/DDBJ databases">
        <title>Draft sequence of Acidihalobacter ferrooxidans strain DSM 14175 (strain V8).</title>
        <authorList>
            <person name="Khaleque H.N."/>
            <person name="Ramsay J.P."/>
            <person name="Murphy R.J.T."/>
            <person name="Kaksonen A.H."/>
            <person name="Boxall N.J."/>
            <person name="Watkin E.L.J."/>
        </authorList>
    </citation>
    <scope>NUCLEOTIDE SEQUENCE [LARGE SCALE GENOMIC DNA]</scope>
    <source>
        <strain evidence="6 7">V8</strain>
    </source>
</reference>
<protein>
    <submittedName>
        <fullName evidence="6">Fis family transcriptional regulator</fullName>
    </submittedName>
</protein>
<evidence type="ECO:0000256" key="1">
    <source>
        <dbReference type="ARBA" id="ARBA00022741"/>
    </source>
</evidence>
<dbReference type="InterPro" id="IPR002078">
    <property type="entry name" value="Sigma_54_int"/>
</dbReference>
<gene>
    <name evidence="6" type="ORF">BW247_00215</name>
</gene>
<evidence type="ECO:0000256" key="2">
    <source>
        <dbReference type="ARBA" id="ARBA00022840"/>
    </source>
</evidence>
<dbReference type="AlphaFoldDB" id="A0A1P8UCY8"/>
<accession>A0A1P8UCY8</accession>
<name>A0A1P8UCY8_9GAMM</name>
<dbReference type="InterPro" id="IPR058031">
    <property type="entry name" value="AAA_lid_NorR"/>
</dbReference>
<keyword evidence="1" id="KW-0547">Nucleotide-binding</keyword>
<dbReference type="PROSITE" id="PS50045">
    <property type="entry name" value="SIGMA54_INTERACT_4"/>
    <property type="match status" value="1"/>
</dbReference>
<dbReference type="InterPro" id="IPR003593">
    <property type="entry name" value="AAA+_ATPase"/>
</dbReference>
<dbReference type="PROSITE" id="PS00688">
    <property type="entry name" value="SIGMA54_INTERACT_3"/>
    <property type="match status" value="1"/>
</dbReference>
<dbReference type="Gene3D" id="1.10.8.60">
    <property type="match status" value="1"/>
</dbReference>
<organism evidence="6 7">
    <name type="scientific">Acidihalobacter ferrooxydans</name>
    <dbReference type="NCBI Taxonomy" id="1765967"/>
    <lineage>
        <taxon>Bacteria</taxon>
        <taxon>Pseudomonadati</taxon>
        <taxon>Pseudomonadota</taxon>
        <taxon>Gammaproteobacteria</taxon>
        <taxon>Chromatiales</taxon>
        <taxon>Ectothiorhodospiraceae</taxon>
        <taxon>Acidihalobacter</taxon>
    </lineage>
</organism>
<dbReference type="SUPFAM" id="SSF55785">
    <property type="entry name" value="PYP-like sensor domain (PAS domain)"/>
    <property type="match status" value="1"/>
</dbReference>
<dbReference type="Proteomes" id="UP000243807">
    <property type="component" value="Chromosome"/>
</dbReference>
<dbReference type="InterPro" id="IPR009057">
    <property type="entry name" value="Homeodomain-like_sf"/>
</dbReference>
<dbReference type="InterPro" id="IPR035965">
    <property type="entry name" value="PAS-like_dom_sf"/>
</dbReference>
<dbReference type="Gene3D" id="1.10.10.60">
    <property type="entry name" value="Homeodomain-like"/>
    <property type="match status" value="1"/>
</dbReference>
<dbReference type="PANTHER" id="PTHR32071">
    <property type="entry name" value="TRANSCRIPTIONAL REGULATORY PROTEIN"/>
    <property type="match status" value="1"/>
</dbReference>
<dbReference type="STRING" id="1765967.BW247_00215"/>
<dbReference type="Pfam" id="PF02954">
    <property type="entry name" value="HTH_8"/>
    <property type="match status" value="1"/>
</dbReference>
<evidence type="ECO:0000256" key="3">
    <source>
        <dbReference type="ARBA" id="ARBA00023015"/>
    </source>
</evidence>
<dbReference type="SMART" id="SM00382">
    <property type="entry name" value="AAA"/>
    <property type="match status" value="1"/>
</dbReference>
<evidence type="ECO:0000256" key="4">
    <source>
        <dbReference type="ARBA" id="ARBA00023163"/>
    </source>
</evidence>
<dbReference type="GO" id="GO:0005524">
    <property type="term" value="F:ATP binding"/>
    <property type="evidence" value="ECO:0007669"/>
    <property type="project" value="UniProtKB-KW"/>
</dbReference>
<dbReference type="InterPro" id="IPR013656">
    <property type="entry name" value="PAS_4"/>
</dbReference>
<proteinExistence type="predicted"/>
<dbReference type="PANTHER" id="PTHR32071:SF57">
    <property type="entry name" value="C4-DICARBOXYLATE TRANSPORT TRANSCRIPTIONAL REGULATORY PROTEIN DCTD"/>
    <property type="match status" value="1"/>
</dbReference>
<evidence type="ECO:0000259" key="5">
    <source>
        <dbReference type="PROSITE" id="PS50045"/>
    </source>
</evidence>
<dbReference type="SUPFAM" id="SSF52540">
    <property type="entry name" value="P-loop containing nucleoside triphosphate hydrolases"/>
    <property type="match status" value="1"/>
</dbReference>
<dbReference type="OrthoDB" id="9804019at2"/>
<dbReference type="Gene3D" id="3.40.50.300">
    <property type="entry name" value="P-loop containing nucleotide triphosphate hydrolases"/>
    <property type="match status" value="1"/>
</dbReference>
<dbReference type="GO" id="GO:0006355">
    <property type="term" value="P:regulation of DNA-templated transcription"/>
    <property type="evidence" value="ECO:0007669"/>
    <property type="project" value="InterPro"/>
</dbReference>
<dbReference type="SUPFAM" id="SSF46689">
    <property type="entry name" value="Homeodomain-like"/>
    <property type="match status" value="1"/>
</dbReference>
<keyword evidence="4" id="KW-0804">Transcription</keyword>
<dbReference type="EMBL" id="CP019434">
    <property type="protein sequence ID" value="APZ41721.1"/>
    <property type="molecule type" value="Genomic_DNA"/>
</dbReference>
<dbReference type="PRINTS" id="PR01590">
    <property type="entry name" value="HTHFIS"/>
</dbReference>
<dbReference type="Pfam" id="PF00158">
    <property type="entry name" value="Sigma54_activat"/>
    <property type="match status" value="1"/>
</dbReference>
<evidence type="ECO:0000313" key="7">
    <source>
        <dbReference type="Proteomes" id="UP000243807"/>
    </source>
</evidence>
<dbReference type="Gene3D" id="3.30.450.20">
    <property type="entry name" value="PAS domain"/>
    <property type="match status" value="1"/>
</dbReference>
<dbReference type="InterPro" id="IPR002197">
    <property type="entry name" value="HTH_Fis"/>
</dbReference>
<sequence>MMQSLIDVHDNPFVLIDDQYRVVAANLAYRRAYGLDSASSVIGRHCYELSHHLESPCHLHGEDCPHRQVFASGEAHEVLHTHYDARGEAEQVRIRGHAIQGINGELLLGEAIHRLAGPEEKGQCDGRRMIGFSPAYLKMIDQLGKSAATDAGVLLQGESGVGKELAAHFVHDRSPRATGAFVAVDCTTLTETLFETELFGHERGAFTGCVGRRVGLFEMADQGTLFLDEVGELPLGLQAKLLRVLESGEFRRVGGRVTLHADVRVVAATNRNLRQMVADGEFRQDLYYRLACIMVELPALRERRADIPALADALLNRLCRDGGRACYMTREAIDCLLRYDFPGNIRELKNVLQRAVALSGDGVIGANQLGLCPTTQLRAAPNDQGATNDTPPLRELEANYIADLLARHGGHRRRVADVMGISERTLYRKLKRYGLG</sequence>
<dbReference type="Pfam" id="PF25601">
    <property type="entry name" value="AAA_lid_14"/>
    <property type="match status" value="1"/>
</dbReference>
<dbReference type="GO" id="GO:0043565">
    <property type="term" value="F:sequence-specific DNA binding"/>
    <property type="evidence" value="ECO:0007669"/>
    <property type="project" value="InterPro"/>
</dbReference>
<dbReference type="KEGG" id="afy:BW247_00215"/>